<dbReference type="InterPro" id="IPR008318">
    <property type="entry name" value="UCP030820"/>
</dbReference>
<protein>
    <submittedName>
        <fullName evidence="1">Uncharacterized conserved protein, DUF934 family</fullName>
    </submittedName>
</protein>
<dbReference type="RefSeq" id="WP_149788654.1">
    <property type="nucleotide sequence ID" value="NZ_FNIO01000005.1"/>
</dbReference>
<dbReference type="Proteomes" id="UP000324252">
    <property type="component" value="Unassembled WGS sequence"/>
</dbReference>
<gene>
    <name evidence="1" type="ORF">SAMN05444142_103499</name>
</gene>
<keyword evidence="2" id="KW-1185">Reference proteome</keyword>
<dbReference type="AlphaFoldDB" id="A0A1H0IWG3"/>
<evidence type="ECO:0000313" key="2">
    <source>
        <dbReference type="Proteomes" id="UP000324252"/>
    </source>
</evidence>
<sequence length="137" mass="15226">MSVLIRDGGFVAEDWAYGFTDDRDAAGGETGPGLDLASDAEMSDLQALLPRLRMIRVVFDGFSDGRVFTVARQLRLMGYAGRLRLAGPLLADQYAMARRVGFDEVEVSDAHAERQGEASWRFRAAWQAHDYQARLRG</sequence>
<evidence type="ECO:0000313" key="1">
    <source>
        <dbReference type="EMBL" id="SHK16810.1"/>
    </source>
</evidence>
<dbReference type="Pfam" id="PF06073">
    <property type="entry name" value="DUF934"/>
    <property type="match status" value="1"/>
</dbReference>
<reference evidence="1 2" key="1">
    <citation type="submission" date="2016-11" db="EMBL/GenBank/DDBJ databases">
        <authorList>
            <person name="Varghese N."/>
            <person name="Submissions S."/>
        </authorList>
    </citation>
    <scope>NUCLEOTIDE SEQUENCE [LARGE SCALE GENOMIC DNA]</scope>
    <source>
        <strain evidence="1 2">DSM 29620</strain>
    </source>
</reference>
<name>A0A1H0IWG3_9RHOB</name>
<proteinExistence type="predicted"/>
<accession>A0A1H0IWG3</accession>
<dbReference type="EMBL" id="FQZZ01000003">
    <property type="protein sequence ID" value="SHK16810.1"/>
    <property type="molecule type" value="Genomic_DNA"/>
</dbReference>
<dbReference type="OrthoDB" id="9800421at2"/>
<organism evidence="1 2">
    <name type="scientific">Lutimaribacter pacificus</name>
    <dbReference type="NCBI Taxonomy" id="391948"/>
    <lineage>
        <taxon>Bacteria</taxon>
        <taxon>Pseudomonadati</taxon>
        <taxon>Pseudomonadota</taxon>
        <taxon>Alphaproteobacteria</taxon>
        <taxon>Rhodobacterales</taxon>
        <taxon>Roseobacteraceae</taxon>
        <taxon>Lutimaribacter</taxon>
    </lineage>
</organism>